<feature type="compositionally biased region" description="Acidic residues" evidence="1">
    <location>
        <begin position="1485"/>
        <end position="1526"/>
    </location>
</feature>
<feature type="region of interest" description="Disordered" evidence="1">
    <location>
        <begin position="1"/>
        <end position="28"/>
    </location>
</feature>
<protein>
    <recommendedName>
        <fullName evidence="2">Retrotransposon gag domain-containing protein</fullName>
    </recommendedName>
</protein>
<dbReference type="PANTHER" id="PTHR11439">
    <property type="entry name" value="GAG-POL-RELATED RETROTRANSPOSON"/>
    <property type="match status" value="1"/>
</dbReference>
<dbReference type="InterPro" id="IPR005162">
    <property type="entry name" value="Retrotrans_gag_dom"/>
</dbReference>
<evidence type="ECO:0000256" key="1">
    <source>
        <dbReference type="SAM" id="MobiDB-lite"/>
    </source>
</evidence>
<dbReference type="PANTHER" id="PTHR11439:SF442">
    <property type="entry name" value="CYSTEINE-RICH RLK (RECEPTOR-LIKE PROTEIN KINASE) 8"/>
    <property type="match status" value="1"/>
</dbReference>
<feature type="compositionally biased region" description="Polar residues" evidence="1">
    <location>
        <begin position="1"/>
        <end position="21"/>
    </location>
</feature>
<name>A0A6L2JEW8_TANCI</name>
<feature type="region of interest" description="Disordered" evidence="1">
    <location>
        <begin position="1744"/>
        <end position="1841"/>
    </location>
</feature>
<dbReference type="EMBL" id="BKCJ010000704">
    <property type="protein sequence ID" value="GEU35553.1"/>
    <property type="molecule type" value="Genomic_DNA"/>
</dbReference>
<feature type="compositionally biased region" description="Acidic residues" evidence="1">
    <location>
        <begin position="1561"/>
        <end position="1570"/>
    </location>
</feature>
<feature type="compositionally biased region" description="Basic residues" evidence="1">
    <location>
        <begin position="1377"/>
        <end position="1386"/>
    </location>
</feature>
<dbReference type="Pfam" id="PF03732">
    <property type="entry name" value="Retrotrans_gag"/>
    <property type="match status" value="1"/>
</dbReference>
<dbReference type="CDD" id="cd09272">
    <property type="entry name" value="RNase_HI_RT_Ty1"/>
    <property type="match status" value="1"/>
</dbReference>
<feature type="compositionally biased region" description="Basic and acidic residues" evidence="1">
    <location>
        <begin position="1527"/>
        <end position="1560"/>
    </location>
</feature>
<proteinExistence type="predicted"/>
<sequence length="2037" mass="231500">MCTRSSSNLPVESSPNPTTSNPKRRNRRCSKQPFILEESPIDTMTDQRTMAELLRTPTEGYAEAIVVSPILAEQFELKHGLINMMTSDQFFGLEKDNPRDHIRWFNKITFTIKYKDVPNSAIKLMLFPFSLAGAAHRWLKKEPSRSILTWEDLVSKFINEFFPPQEQQISVMKFQTFNNDLMNHFMRHGIDTKISFVHALNMCLAADGNTFSELLDNIQGYVSAAAVNYNQGNSGYCPPGVADQIRPLGFAQPNVQNNQNRFSQPQGYNRGNNFNQDQSYQALTQQNPLIFFQMNTASTLGLGHPPSNAIANPKGELKAITTQSDIVLDGPSVPIPPPFINPEEDERVEETLTDQDLAEDPLQPNIPYPSRMHKKKQQEKDEVQIHKFWQMFKRLHINITFADALILISKYQKMLKALISNKKKLLEMANTPLNENCLAVILKKLPEKLGDPGKLLIPCGFCELKCKALADLADFVIVDYESDPRAPLILGRPFLRTAHALIDVHGEEMILHDGDERLTLNMRHDTSSYSNQPQKESINMINIYDDSSEDFLENLFATNHQCGNLTYSSHPNLTSLKVKDDVFDPEGGNVLIEKLLDLDSTKDLHPPHINDDLPFDIESDLKEIEYLLNNDPIKEMDSILEDSVDEDNLANLNVNLADTMAEMFTDEHAFDYSSYPLYDEYDDDLFEVESDTEYVYDDPFDSKGEKIKESELLINELDLSRSSDFPPSSGYDSFLFEDFFEVDALPSTNNEDKVFNLGILIRENLFEVITHVAPDKNVKKIAISHASLSLEDFNPPLYELPFFKEVLGAKTLLSLENVKKVFKPGILTSKGVQSSLIPKLSHQGYKIFKIIKILKSSMEIFLFSHGEDIHILDLPCAVDPTLFTRHAGNDLLLSKYASEIVKKYGLNSTDFVDTPMIENKKLDEDLQGKQVDATLYHGMIGSLMHLIASRPDLSYDVCLCARNQAKPTKKHLQAIKRIFRYLNGTINMGLWYSKHTDMSLTAYADADHEGCQDTRRSTSESAQFLGEKLVSWSSKKQKSTAISISLYCDNKSAIALCCNNVQHSRAKHIDVHCHFIKEQVKNGIVKLYFLDLELVPKENRLDIRKGNGRIPRGLTPREPTFQVVLDAIGLTPCYPSFLITADVREVYMHQFWNSVYEHDTFYRFKLDKKKQFKLSLEVFRDIFQICPRVHGRDFDALPSEEDTVSFLRELDHTREINSLNDVVVDQMHQPWRSFAALINRGLSGKTSGLDKLVSLELKYFGQENMYYPRFTKAIIHHILLQEQILSWRNKFGMHTSKDDYLINTLRFFSAKESTQIYGKLLPETLTSPEMKESKAYKTYLGYALGAVPPKIARKFKKASPSKKYSSLVPVDDEPSKKGKRVKRSVKKSTTTPATGIVIREAPVKTQSKRKEKVDVARGKGIDLLSEVALTEEAQMKEVRKKSLRDFHKTHPSGSGTVSKKQPRVDKITPTVTSEGTGDKPGVPDVTEDYLTESESESWGNDEDDSNDDNNSENEGNDEENKSDDDDKTPSDSEKGLDYEQDANRNESDSKSDQQEYKEEEVKDNDEEEDEIVHTPSNSNEEEDANIESKNDDKSEGDEDRGMDDTTNQFSDDIQDKEADVEMTDAQQEKGKSHTARITKQVKNQPPQILPEEVSKFAPPVIKKMIEESLNQVNLVTAPSQLQSTYEAATTLTEFELKKILINKMNTSESYLTALEHWECYDGLIKSYNLDKDFFSSYDVYSLKRSRKDKDKDKGPSAGSDQGFKKRKTSKDAEPTTCLKSKDSTSGSSKGTKSHPKSSRKNIQSEVPEFEVANTNMPQDQGGNMGNEDDEPKKESACKNLKKGPTQSWLMTLAASSSTDKLLKSFDELMSTPIDFSAYIMNECHKALSKKLDWENPEGGDYPFELTKPFPLVKIGNRQKVPADYFFNNDLKAQRKTFYAYAQGLESTHDVYSTKHILVVTRVDVMKKHRYGYLREIEVRRVDNVLYTFKEGDFPRLRLNHIEEMLILIAQNRLTNLSGDDVADFAIALKMFTRSLVI</sequence>
<evidence type="ECO:0000313" key="3">
    <source>
        <dbReference type="EMBL" id="GEU35553.1"/>
    </source>
</evidence>
<feature type="region of interest" description="Disordered" evidence="1">
    <location>
        <begin position="1363"/>
        <end position="1394"/>
    </location>
</feature>
<comment type="caution">
    <text evidence="3">The sequence shown here is derived from an EMBL/GenBank/DDBJ whole genome shotgun (WGS) entry which is preliminary data.</text>
</comment>
<accession>A0A6L2JEW8</accession>
<feature type="domain" description="Retrotransposon gag" evidence="2">
    <location>
        <begin position="126"/>
        <end position="178"/>
    </location>
</feature>
<organism evidence="3">
    <name type="scientific">Tanacetum cinerariifolium</name>
    <name type="common">Dalmatian daisy</name>
    <name type="synonym">Chrysanthemum cinerariifolium</name>
    <dbReference type="NCBI Taxonomy" id="118510"/>
    <lineage>
        <taxon>Eukaryota</taxon>
        <taxon>Viridiplantae</taxon>
        <taxon>Streptophyta</taxon>
        <taxon>Embryophyta</taxon>
        <taxon>Tracheophyta</taxon>
        <taxon>Spermatophyta</taxon>
        <taxon>Magnoliopsida</taxon>
        <taxon>eudicotyledons</taxon>
        <taxon>Gunneridae</taxon>
        <taxon>Pentapetalae</taxon>
        <taxon>asterids</taxon>
        <taxon>campanulids</taxon>
        <taxon>Asterales</taxon>
        <taxon>Asteraceae</taxon>
        <taxon>Asteroideae</taxon>
        <taxon>Anthemideae</taxon>
        <taxon>Anthemidinae</taxon>
        <taxon>Tanacetum</taxon>
    </lineage>
</organism>
<feature type="compositionally biased region" description="Polar residues" evidence="1">
    <location>
        <begin position="1812"/>
        <end position="1821"/>
    </location>
</feature>
<reference evidence="3" key="1">
    <citation type="journal article" date="2019" name="Sci. Rep.">
        <title>Draft genome of Tanacetum cinerariifolium, the natural source of mosquito coil.</title>
        <authorList>
            <person name="Yamashiro T."/>
            <person name="Shiraishi A."/>
            <person name="Satake H."/>
            <person name="Nakayama K."/>
        </authorList>
    </citation>
    <scope>NUCLEOTIDE SEQUENCE</scope>
</reference>
<feature type="region of interest" description="Disordered" evidence="1">
    <location>
        <begin position="1440"/>
        <end position="1613"/>
    </location>
</feature>
<gene>
    <name evidence="3" type="ORF">Tci_007531</name>
</gene>
<evidence type="ECO:0000259" key="2">
    <source>
        <dbReference type="Pfam" id="PF03732"/>
    </source>
</evidence>